<dbReference type="AlphaFoldDB" id="A0A8J6E2Y4"/>
<reference evidence="2" key="1">
    <citation type="thesis" date="2020" institute="ProQuest LLC" country="789 East Eisenhower Parkway, Ann Arbor, MI, USA">
        <title>Comparative Genomics and Chromosome Evolution.</title>
        <authorList>
            <person name="Mudd A.B."/>
        </authorList>
    </citation>
    <scope>NUCLEOTIDE SEQUENCE</scope>
    <source>
        <strain evidence="2">HN-11 Male</strain>
        <tissue evidence="2">Kidney and liver</tissue>
    </source>
</reference>
<dbReference type="PANTHER" id="PTHR11884">
    <property type="entry name" value="SELECTIN LIGAND RELATED"/>
    <property type="match status" value="1"/>
</dbReference>
<gene>
    <name evidence="2" type="ORF">GDO78_020245</name>
</gene>
<evidence type="ECO:0000256" key="1">
    <source>
        <dbReference type="SAM" id="SignalP"/>
    </source>
</evidence>
<evidence type="ECO:0008006" key="4">
    <source>
        <dbReference type="Google" id="ProtNLM"/>
    </source>
</evidence>
<evidence type="ECO:0000313" key="3">
    <source>
        <dbReference type="Proteomes" id="UP000770717"/>
    </source>
</evidence>
<protein>
    <recommendedName>
        <fullName evidence="4">Golgi apparatus protein 1</fullName>
    </recommendedName>
</protein>
<dbReference type="PANTHER" id="PTHR11884:SF1">
    <property type="entry name" value="GOLGI APPARATUS PROTEIN 1"/>
    <property type="match status" value="1"/>
</dbReference>
<dbReference type="GO" id="GO:0000139">
    <property type="term" value="C:Golgi membrane"/>
    <property type="evidence" value="ECO:0007669"/>
    <property type="project" value="TreeGrafter"/>
</dbReference>
<dbReference type="OrthoDB" id="8957285at2759"/>
<comment type="caution">
    <text evidence="2">The sequence shown here is derived from an EMBL/GenBank/DDBJ whole genome shotgun (WGS) entry which is preliminary data.</text>
</comment>
<feature type="signal peptide" evidence="1">
    <location>
        <begin position="1"/>
        <end position="28"/>
    </location>
</feature>
<organism evidence="2 3">
    <name type="scientific">Eleutherodactylus coqui</name>
    <name type="common">Puerto Rican coqui</name>
    <dbReference type="NCBI Taxonomy" id="57060"/>
    <lineage>
        <taxon>Eukaryota</taxon>
        <taxon>Metazoa</taxon>
        <taxon>Chordata</taxon>
        <taxon>Craniata</taxon>
        <taxon>Vertebrata</taxon>
        <taxon>Euteleostomi</taxon>
        <taxon>Amphibia</taxon>
        <taxon>Batrachia</taxon>
        <taxon>Anura</taxon>
        <taxon>Neobatrachia</taxon>
        <taxon>Hyloidea</taxon>
        <taxon>Eleutherodactylidae</taxon>
        <taxon>Eleutherodactylinae</taxon>
        <taxon>Eleutherodactylus</taxon>
        <taxon>Eleutherodactylus</taxon>
    </lineage>
</organism>
<accession>A0A8J6E2Y4</accession>
<feature type="chain" id="PRO_5035302231" description="Golgi apparatus protein 1" evidence="1">
    <location>
        <begin position="29"/>
        <end position="92"/>
    </location>
</feature>
<proteinExistence type="predicted"/>
<sequence length="92" mass="9710">MAACGRVRLWCGLAVSAALALLVCPAVGAEGAAPEAADKAVAAQPAASQPRRLPGIRLIEEEACREDISRICPKNSWNNNLAVLECLQDVRE</sequence>
<dbReference type="EMBL" id="WNTK01047758">
    <property type="protein sequence ID" value="KAG9460675.1"/>
    <property type="molecule type" value="Genomic_DNA"/>
</dbReference>
<dbReference type="Proteomes" id="UP000770717">
    <property type="component" value="Unassembled WGS sequence"/>
</dbReference>
<keyword evidence="1" id="KW-0732">Signal</keyword>
<name>A0A8J6E2Y4_ELECQ</name>
<feature type="non-terminal residue" evidence="2">
    <location>
        <position position="92"/>
    </location>
</feature>
<keyword evidence="3" id="KW-1185">Reference proteome</keyword>
<evidence type="ECO:0000313" key="2">
    <source>
        <dbReference type="EMBL" id="KAG9460675.1"/>
    </source>
</evidence>
<dbReference type="GO" id="GO:0017134">
    <property type="term" value="F:fibroblast growth factor binding"/>
    <property type="evidence" value="ECO:0007669"/>
    <property type="project" value="TreeGrafter"/>
</dbReference>
<dbReference type="InterPro" id="IPR039728">
    <property type="entry name" value="GLG1"/>
</dbReference>